<name>A0A3B4G201_9CICH</name>
<dbReference type="SMART" id="SM00227">
    <property type="entry name" value="NEBU"/>
    <property type="match status" value="3"/>
</dbReference>
<keyword evidence="1" id="KW-0677">Repeat</keyword>
<organism evidence="3">
    <name type="scientific">Pundamilia nyererei</name>
    <dbReference type="NCBI Taxonomy" id="303518"/>
    <lineage>
        <taxon>Eukaryota</taxon>
        <taxon>Metazoa</taxon>
        <taxon>Chordata</taxon>
        <taxon>Craniata</taxon>
        <taxon>Vertebrata</taxon>
        <taxon>Euteleostomi</taxon>
        <taxon>Actinopterygii</taxon>
        <taxon>Neopterygii</taxon>
        <taxon>Teleostei</taxon>
        <taxon>Neoteleostei</taxon>
        <taxon>Acanthomorphata</taxon>
        <taxon>Ovalentaria</taxon>
        <taxon>Cichlomorphae</taxon>
        <taxon>Cichliformes</taxon>
        <taxon>Cichlidae</taxon>
        <taxon>African cichlids</taxon>
        <taxon>Pseudocrenilabrinae</taxon>
        <taxon>Haplochromini</taxon>
        <taxon>Pundamilia</taxon>
    </lineage>
</organism>
<dbReference type="Pfam" id="PF00880">
    <property type="entry name" value="Nebulin"/>
    <property type="match status" value="1"/>
</dbReference>
<dbReference type="PROSITE" id="PS51216">
    <property type="entry name" value="NEBULIN"/>
    <property type="match status" value="1"/>
</dbReference>
<accession>A0A3B4G201</accession>
<dbReference type="GO" id="GO:0051015">
    <property type="term" value="F:actin filament binding"/>
    <property type="evidence" value="ECO:0007669"/>
    <property type="project" value="InterPro"/>
</dbReference>
<dbReference type="PANTHER" id="PTHR11039">
    <property type="entry name" value="NEBULIN"/>
    <property type="match status" value="1"/>
</dbReference>
<dbReference type="GO" id="GO:0071691">
    <property type="term" value="P:cardiac muscle thin filament assembly"/>
    <property type="evidence" value="ECO:0007669"/>
    <property type="project" value="TreeGrafter"/>
</dbReference>
<evidence type="ECO:0000313" key="3">
    <source>
        <dbReference type="Ensembl" id="ENSPNYP00000015591.1"/>
    </source>
</evidence>
<proteinExistence type="predicted"/>
<reference evidence="3" key="1">
    <citation type="submission" date="2023-09" db="UniProtKB">
        <authorList>
            <consortium name="Ensembl"/>
        </authorList>
    </citation>
    <scope>IDENTIFICATION</scope>
</reference>
<sequence length="133" mass="14884">MITACVCVYSTYCAFVCHRLILHLCNLCNGQIQYKDSVGQGTAIPDLPEVKRVRETQKNISLHQYKEGVGGGTSISETPEMERVKRNQQNISTIKYKDSLGRGTAISDLPEVKRVKETQKHISSVVEPYHVCS</sequence>
<dbReference type="AlphaFoldDB" id="A0A3B4G201"/>
<dbReference type="GeneTree" id="ENSGT00940000154533"/>
<keyword evidence="2" id="KW-0009">Actin-binding</keyword>
<dbReference type="InterPro" id="IPR055297">
    <property type="entry name" value="NEBU/NEBL"/>
</dbReference>
<dbReference type="STRING" id="303518.ENSPNYP00000015591"/>
<evidence type="ECO:0000256" key="1">
    <source>
        <dbReference type="ARBA" id="ARBA00022737"/>
    </source>
</evidence>
<dbReference type="InterPro" id="IPR000900">
    <property type="entry name" value="Nebulin_repeat"/>
</dbReference>
<protein>
    <submittedName>
        <fullName evidence="3">Uncharacterized protein</fullName>
    </submittedName>
</protein>
<dbReference type="GO" id="GO:0030018">
    <property type="term" value="C:Z disc"/>
    <property type="evidence" value="ECO:0007669"/>
    <property type="project" value="InterPro"/>
</dbReference>
<dbReference type="PANTHER" id="PTHR11039:SF37">
    <property type="entry name" value="NEBULIN"/>
    <property type="match status" value="1"/>
</dbReference>
<evidence type="ECO:0000256" key="2">
    <source>
        <dbReference type="ARBA" id="ARBA00023203"/>
    </source>
</evidence>
<dbReference type="Ensembl" id="ENSPNYT00000015989.1">
    <property type="protein sequence ID" value="ENSPNYP00000015591.1"/>
    <property type="gene ID" value="ENSPNYG00000011810.1"/>
</dbReference>